<evidence type="ECO:0000313" key="2">
    <source>
        <dbReference type="Proteomes" id="UP000019423"/>
    </source>
</evidence>
<evidence type="ECO:0000313" key="1">
    <source>
        <dbReference type="EMBL" id="AHJ99719.1"/>
    </source>
</evidence>
<gene>
    <name evidence="1" type="ORF">Hsw_4124</name>
</gene>
<dbReference type="Proteomes" id="UP000019423">
    <property type="component" value="Chromosome"/>
</dbReference>
<dbReference type="STRING" id="1227739.Hsw_4124"/>
<dbReference type="KEGG" id="hsw:Hsw_4124"/>
<keyword evidence="2" id="KW-1185">Reference proteome</keyword>
<name>W8F2U8_9BACT</name>
<dbReference type="EMBL" id="CP007145">
    <property type="protein sequence ID" value="AHJ99719.1"/>
    <property type="molecule type" value="Genomic_DNA"/>
</dbReference>
<dbReference type="AlphaFoldDB" id="W8F2U8"/>
<protein>
    <submittedName>
        <fullName evidence="1">Uncharacterized protein</fullName>
    </submittedName>
</protein>
<sequence length="51" mass="5749">MAVFPSFNEIHSPLPVRVASRNAGAKVRRFSDFSHLAPYFIGSLEVWNLES</sequence>
<proteinExistence type="predicted"/>
<accession>W8F2U8</accession>
<reference evidence="1 2" key="1">
    <citation type="submission" date="2014-01" db="EMBL/GenBank/DDBJ databases">
        <title>Complete genome sequence of ionizing-radiation resistance bacterium Hymenobacter swuensis DY53.</title>
        <authorList>
            <person name="Jung J.-H."/>
            <person name="Jeong S.-W."/>
            <person name="Joe M.-H."/>
            <person name="Cho y.-j."/>
            <person name="Kim M.-K."/>
            <person name="Lim S.-Y."/>
        </authorList>
    </citation>
    <scope>NUCLEOTIDE SEQUENCE [LARGE SCALE GENOMIC DNA]</scope>
    <source>
        <strain evidence="1 2">DY53</strain>
    </source>
</reference>
<organism evidence="1 2">
    <name type="scientific">Hymenobacter swuensis DY53</name>
    <dbReference type="NCBI Taxonomy" id="1227739"/>
    <lineage>
        <taxon>Bacteria</taxon>
        <taxon>Pseudomonadati</taxon>
        <taxon>Bacteroidota</taxon>
        <taxon>Cytophagia</taxon>
        <taxon>Cytophagales</taxon>
        <taxon>Hymenobacteraceae</taxon>
        <taxon>Hymenobacter</taxon>
    </lineage>
</organism>
<dbReference type="HOGENOM" id="CLU_3099691_0_0_10"/>